<dbReference type="KEGG" id="bteq:G4P54_10350"/>
<evidence type="ECO:0000313" key="1">
    <source>
        <dbReference type="EMBL" id="QIW80176.1"/>
    </source>
</evidence>
<dbReference type="GO" id="GO:0032259">
    <property type="term" value="P:methylation"/>
    <property type="evidence" value="ECO:0007669"/>
    <property type="project" value="UniProtKB-KW"/>
</dbReference>
<dbReference type="InterPro" id="IPR029063">
    <property type="entry name" value="SAM-dependent_MTases_sf"/>
</dbReference>
<gene>
    <name evidence="1" type="ORF">G4P54_10350</name>
</gene>
<sequence>MEINKRSQAESMKEYQLKDKAYYKGVNWKLFELVGPHAKNILEVGCAEGLFGAAVKEKTNCSYYGIESYPPAAEKAAHHIDEVIMGDIETLKLPFQINTFDHIIFGDVLEHLKDPWAVLGNLKPYVKETGSILASIPHIGHISIFESLLSGKWTYTQAGLLDKTHLRFFTLQEMKKMFHETGYKISQIEPIPFTTAYYEKMISKLAHVRACMGIHYTDFEEEVRAYQYVIKAEKR</sequence>
<dbReference type="EMBL" id="CP048852">
    <property type="protein sequence ID" value="QIW80176.1"/>
    <property type="molecule type" value="Genomic_DNA"/>
</dbReference>
<evidence type="ECO:0000313" key="2">
    <source>
        <dbReference type="Proteomes" id="UP000501914"/>
    </source>
</evidence>
<name>A0A6H0WLE8_9BACI</name>
<accession>A0A6H0WLE8</accession>
<protein>
    <submittedName>
        <fullName evidence="1">Class I SAM-dependent methyltransferase</fullName>
    </submittedName>
</protein>
<dbReference type="Gene3D" id="3.40.50.150">
    <property type="entry name" value="Vaccinia Virus protein VP39"/>
    <property type="match status" value="1"/>
</dbReference>
<proteinExistence type="predicted"/>
<keyword evidence="2" id="KW-1185">Reference proteome</keyword>
<dbReference type="GO" id="GO:0008168">
    <property type="term" value="F:methyltransferase activity"/>
    <property type="evidence" value="ECO:0007669"/>
    <property type="project" value="UniProtKB-KW"/>
</dbReference>
<organism evidence="1 2">
    <name type="scientific">Bacillus tequilensis</name>
    <dbReference type="NCBI Taxonomy" id="227866"/>
    <lineage>
        <taxon>Bacteria</taxon>
        <taxon>Bacillati</taxon>
        <taxon>Bacillota</taxon>
        <taxon>Bacilli</taxon>
        <taxon>Bacillales</taxon>
        <taxon>Bacillaceae</taxon>
        <taxon>Bacillus</taxon>
    </lineage>
</organism>
<dbReference type="PANTHER" id="PTHR43861">
    <property type="entry name" value="TRANS-ACONITATE 2-METHYLTRANSFERASE-RELATED"/>
    <property type="match status" value="1"/>
</dbReference>
<dbReference type="RefSeq" id="WP_167872598.1">
    <property type="nucleotide sequence ID" value="NZ_CP048852.1"/>
</dbReference>
<reference evidence="1 2" key="1">
    <citation type="submission" date="2020-02" db="EMBL/GenBank/DDBJ databases">
        <title>Genome sequencing, annotation and comparative genomic analysis of Bacillus tequilensis EA-CB0015, an effective biological control agent against Pseudocercospora fijiensis in banana plants.</title>
        <authorList>
            <person name="Cuellar-Gaviria T.Z."/>
            <person name="Ju K.-S."/>
            <person name="Villegas-Escobar V."/>
        </authorList>
    </citation>
    <scope>NUCLEOTIDE SEQUENCE [LARGE SCALE GENOMIC DNA]</scope>
    <source>
        <strain evidence="1 2">EA-CB0015</strain>
    </source>
</reference>
<dbReference type="CDD" id="cd02440">
    <property type="entry name" value="AdoMet_MTases"/>
    <property type="match status" value="1"/>
</dbReference>
<dbReference type="Proteomes" id="UP000501914">
    <property type="component" value="Chromosome"/>
</dbReference>
<dbReference type="Pfam" id="PF13489">
    <property type="entry name" value="Methyltransf_23"/>
    <property type="match status" value="1"/>
</dbReference>
<dbReference type="SUPFAM" id="SSF53335">
    <property type="entry name" value="S-adenosyl-L-methionine-dependent methyltransferases"/>
    <property type="match status" value="1"/>
</dbReference>
<dbReference type="AlphaFoldDB" id="A0A6H0WLE8"/>
<keyword evidence="1" id="KW-0808">Transferase</keyword>
<keyword evidence="1" id="KW-0489">Methyltransferase</keyword>